<evidence type="ECO:0000313" key="8">
    <source>
        <dbReference type="EMBL" id="CAK9872197.1"/>
    </source>
</evidence>
<keyword evidence="4" id="KW-0677">Repeat</keyword>
<keyword evidence="9" id="KW-1185">Reference proteome</keyword>
<dbReference type="PANTHER" id="PTHR24089">
    <property type="entry name" value="SOLUTE CARRIER FAMILY 25"/>
    <property type="match status" value="1"/>
</dbReference>
<protein>
    <recommendedName>
        <fullName evidence="10">Mitochondrial carrier protein</fullName>
    </recommendedName>
</protein>
<gene>
    <name evidence="8" type="ORF">CSSPJE1EN2_LOCUS14794</name>
</gene>
<evidence type="ECO:0000256" key="3">
    <source>
        <dbReference type="ARBA" id="ARBA00022692"/>
    </source>
</evidence>
<evidence type="ECO:0000256" key="5">
    <source>
        <dbReference type="ARBA" id="ARBA00023136"/>
    </source>
</evidence>
<dbReference type="PROSITE" id="PS50920">
    <property type="entry name" value="SOLCAR"/>
    <property type="match status" value="3"/>
</dbReference>
<evidence type="ECO:0000256" key="2">
    <source>
        <dbReference type="ARBA" id="ARBA00022448"/>
    </source>
</evidence>
<comment type="similarity">
    <text evidence="7">Belongs to the mitochondrial carrier (TC 2.A.29) family.</text>
</comment>
<evidence type="ECO:0000256" key="7">
    <source>
        <dbReference type="RuleBase" id="RU000488"/>
    </source>
</evidence>
<evidence type="ECO:0000256" key="6">
    <source>
        <dbReference type="PROSITE-ProRule" id="PRU00282"/>
    </source>
</evidence>
<dbReference type="EMBL" id="OZ023703">
    <property type="protein sequence ID" value="CAK9872197.1"/>
    <property type="molecule type" value="Genomic_DNA"/>
</dbReference>
<evidence type="ECO:0008006" key="10">
    <source>
        <dbReference type="Google" id="ProtNLM"/>
    </source>
</evidence>
<dbReference type="InterPro" id="IPR023395">
    <property type="entry name" value="MCP_dom_sf"/>
</dbReference>
<dbReference type="SUPFAM" id="SSF103506">
    <property type="entry name" value="Mitochondrial carrier"/>
    <property type="match status" value="1"/>
</dbReference>
<feature type="repeat" description="Solcar" evidence="6">
    <location>
        <begin position="72"/>
        <end position="155"/>
    </location>
</feature>
<feature type="repeat" description="Solcar" evidence="6">
    <location>
        <begin position="167"/>
        <end position="251"/>
    </location>
</feature>
<keyword evidence="2 7" id="KW-0813">Transport</keyword>
<comment type="subcellular location">
    <subcellularLocation>
        <location evidence="1">Membrane</location>
        <topology evidence="1">Multi-pass membrane protein</topology>
    </subcellularLocation>
</comment>
<dbReference type="Gene3D" id="1.50.40.10">
    <property type="entry name" value="Mitochondrial carrier domain"/>
    <property type="match status" value="1"/>
</dbReference>
<dbReference type="PRINTS" id="PR00926">
    <property type="entry name" value="MITOCARRIER"/>
</dbReference>
<name>A0ABP1BB47_9BRYO</name>
<accession>A0ABP1BB47</accession>
<reference evidence="8 9" key="1">
    <citation type="submission" date="2024-03" db="EMBL/GenBank/DDBJ databases">
        <authorList>
            <consortium name="ELIXIR-Norway"/>
            <consortium name="Elixir Norway"/>
        </authorList>
    </citation>
    <scope>NUCLEOTIDE SEQUENCE [LARGE SCALE GENOMIC DNA]</scope>
</reference>
<proteinExistence type="inferred from homology"/>
<dbReference type="Pfam" id="PF00153">
    <property type="entry name" value="Mito_carr"/>
    <property type="match status" value="3"/>
</dbReference>
<dbReference type="InterPro" id="IPR018108">
    <property type="entry name" value="MCP_transmembrane"/>
</dbReference>
<keyword evidence="3 6" id="KW-0812">Transmembrane</keyword>
<dbReference type="Proteomes" id="UP001497522">
    <property type="component" value="Chromosome 2"/>
</dbReference>
<dbReference type="InterPro" id="IPR002067">
    <property type="entry name" value="MCP"/>
</dbReference>
<organism evidence="8 9">
    <name type="scientific">Sphagnum jensenii</name>
    <dbReference type="NCBI Taxonomy" id="128206"/>
    <lineage>
        <taxon>Eukaryota</taxon>
        <taxon>Viridiplantae</taxon>
        <taxon>Streptophyta</taxon>
        <taxon>Embryophyta</taxon>
        <taxon>Bryophyta</taxon>
        <taxon>Sphagnophytina</taxon>
        <taxon>Sphagnopsida</taxon>
        <taxon>Sphagnales</taxon>
        <taxon>Sphagnaceae</taxon>
        <taxon>Sphagnum</taxon>
    </lineage>
</organism>
<feature type="repeat" description="Solcar" evidence="6">
    <location>
        <begin position="261"/>
        <end position="349"/>
    </location>
</feature>
<evidence type="ECO:0000256" key="1">
    <source>
        <dbReference type="ARBA" id="ARBA00004141"/>
    </source>
</evidence>
<evidence type="ECO:0000256" key="4">
    <source>
        <dbReference type="ARBA" id="ARBA00022737"/>
    </source>
</evidence>
<sequence>MITRKWQQEEEATTVAAARSTHKMAFSHRQRLRKAGELLEPQLNSFDLSPPKPHTVKPNVTFSNRQRLRKRGPNGRRLLSGAIAGAFSRTAVAPLETIRTHLMVGSHGHSLPEIFHWIITNEGWPGLFRGNAINVIRVAPSKAIELFAYDFVKAYLSPKDGTPGKLAFLPVSPIAGSCAGISSTMCMYPLELLKTRLTIQPGEYQGILHALWRIVSEEGVLELYRGLAPSVIGVIPYAGVNYFVYDSLRSLYKRCSKTDRVGNIQTLLIGSLAGAVASTSTFPLEVARKHMQVGALKGRVVYKGTLDALRGIAKERGLKGLYRGLGASCLKLMPAAGLSFMCYEALKHTLLEEELV</sequence>
<keyword evidence="5 6" id="KW-0472">Membrane</keyword>
<evidence type="ECO:0000313" key="9">
    <source>
        <dbReference type="Proteomes" id="UP001497522"/>
    </source>
</evidence>